<proteinExistence type="predicted"/>
<dbReference type="VEuPathDB" id="AmoebaDB:NF0094150"/>
<keyword evidence="2" id="KW-1185">Reference proteome</keyword>
<protein>
    <submittedName>
        <fullName evidence="1">Uncharacterized protein</fullName>
    </submittedName>
</protein>
<name>A0A6A5CDZ1_NAEFO</name>
<dbReference type="Proteomes" id="UP000444721">
    <property type="component" value="Unassembled WGS sequence"/>
</dbReference>
<reference evidence="1 2" key="1">
    <citation type="journal article" date="2019" name="Sci. Rep.">
        <title>Nanopore sequencing improves the draft genome of the human pathogenic amoeba Naegleria fowleri.</title>
        <authorList>
            <person name="Liechti N."/>
            <person name="Schurch N."/>
            <person name="Bruggmann R."/>
            <person name="Wittwer M."/>
        </authorList>
    </citation>
    <scope>NUCLEOTIDE SEQUENCE [LARGE SCALE GENOMIC DNA]</scope>
    <source>
        <strain evidence="1 2">ATCC 30894</strain>
    </source>
</reference>
<evidence type="ECO:0000313" key="1">
    <source>
        <dbReference type="EMBL" id="KAF0984804.1"/>
    </source>
</evidence>
<dbReference type="AlphaFoldDB" id="A0A6A5CDZ1"/>
<dbReference type="RefSeq" id="XP_044569517.1">
    <property type="nucleotide sequence ID" value="XM_044710730.1"/>
</dbReference>
<organism evidence="1 2">
    <name type="scientific">Naegleria fowleri</name>
    <name type="common">Brain eating amoeba</name>
    <dbReference type="NCBI Taxonomy" id="5763"/>
    <lineage>
        <taxon>Eukaryota</taxon>
        <taxon>Discoba</taxon>
        <taxon>Heterolobosea</taxon>
        <taxon>Tetramitia</taxon>
        <taxon>Eutetramitia</taxon>
        <taxon>Vahlkampfiidae</taxon>
        <taxon>Naegleria</taxon>
    </lineage>
</organism>
<gene>
    <name evidence="1" type="ORF">FDP41_000703</name>
</gene>
<dbReference type="VEuPathDB" id="AmoebaDB:FDP41_000703"/>
<dbReference type="OrthoDB" id="10424447at2759"/>
<dbReference type="EMBL" id="VFQX01000002">
    <property type="protein sequence ID" value="KAF0984804.1"/>
    <property type="molecule type" value="Genomic_DNA"/>
</dbReference>
<accession>A0A6A5CDZ1</accession>
<comment type="caution">
    <text evidence="1">The sequence shown here is derived from an EMBL/GenBank/DDBJ whole genome shotgun (WGS) entry which is preliminary data.</text>
</comment>
<evidence type="ECO:0000313" key="2">
    <source>
        <dbReference type="Proteomes" id="UP000444721"/>
    </source>
</evidence>
<sequence>MTPTTITNKVLHVDTTLSHLNTTTTVVKATNLHQTTQVTCHPITMSLRGYYTFILSVFYTLCQVVFHTLTEEVFSMFNTGELNAMILDEGVEWSNLIPNTPSYEKLGAIAESKTETKSPRKRQLLDFSQHKYYEFKYPDGI</sequence>
<dbReference type="GeneID" id="68107921"/>